<organism evidence="2 3">
    <name type="scientific">Cognatiyoonia sediminum</name>
    <dbReference type="NCBI Taxonomy" id="1508389"/>
    <lineage>
        <taxon>Bacteria</taxon>
        <taxon>Pseudomonadati</taxon>
        <taxon>Pseudomonadota</taxon>
        <taxon>Alphaproteobacteria</taxon>
        <taxon>Rhodobacterales</taxon>
        <taxon>Paracoccaceae</taxon>
        <taxon>Cognatiyoonia</taxon>
    </lineage>
</organism>
<dbReference type="EMBL" id="FQXB01000001">
    <property type="protein sequence ID" value="SHG84516.1"/>
    <property type="molecule type" value="Genomic_DNA"/>
</dbReference>
<dbReference type="STRING" id="1508389.SAMN05444003_1186"/>
<protein>
    <submittedName>
        <fullName evidence="2">Uncharacterized protein</fullName>
    </submittedName>
</protein>
<keyword evidence="1" id="KW-1133">Transmembrane helix</keyword>
<dbReference type="RefSeq" id="WP_072899904.1">
    <property type="nucleotide sequence ID" value="NZ_FQXB01000001.1"/>
</dbReference>
<evidence type="ECO:0000256" key="1">
    <source>
        <dbReference type="SAM" id="Phobius"/>
    </source>
</evidence>
<keyword evidence="1" id="KW-0472">Membrane</keyword>
<name>A0A1M5N4L4_9RHOB</name>
<feature type="transmembrane region" description="Helical" evidence="1">
    <location>
        <begin position="78"/>
        <end position="100"/>
    </location>
</feature>
<dbReference type="AlphaFoldDB" id="A0A1M5N4L4"/>
<feature type="transmembrane region" description="Helical" evidence="1">
    <location>
        <begin position="41"/>
        <end position="66"/>
    </location>
</feature>
<keyword evidence="3" id="KW-1185">Reference proteome</keyword>
<proteinExistence type="predicted"/>
<evidence type="ECO:0000313" key="3">
    <source>
        <dbReference type="Proteomes" id="UP000184074"/>
    </source>
</evidence>
<sequence>MNGDPRAVWQLVAILAVTQLSISIFAAYSSSQEILSDGACLGGIFGSLANIALLAISILLVVVFGLKSLIHKSQHWAVAPFLTLALTSTLALAISSGAALRCTV</sequence>
<gene>
    <name evidence="2" type="ORF">SAMN05444003_1186</name>
</gene>
<keyword evidence="1" id="KW-0812">Transmembrane</keyword>
<reference evidence="2 3" key="1">
    <citation type="submission" date="2016-11" db="EMBL/GenBank/DDBJ databases">
        <authorList>
            <person name="Jaros S."/>
            <person name="Januszkiewicz K."/>
            <person name="Wedrychowicz H."/>
        </authorList>
    </citation>
    <scope>NUCLEOTIDE SEQUENCE [LARGE SCALE GENOMIC DNA]</scope>
    <source>
        <strain evidence="2 3">DSM 28715</strain>
    </source>
</reference>
<feature type="transmembrane region" description="Helical" evidence="1">
    <location>
        <begin position="7"/>
        <end position="29"/>
    </location>
</feature>
<accession>A0A1M5N4L4</accession>
<evidence type="ECO:0000313" key="2">
    <source>
        <dbReference type="EMBL" id="SHG84516.1"/>
    </source>
</evidence>
<dbReference type="Proteomes" id="UP000184074">
    <property type="component" value="Unassembled WGS sequence"/>
</dbReference>